<dbReference type="InterPro" id="IPR005829">
    <property type="entry name" value="Sugar_transporter_CS"/>
</dbReference>
<dbReference type="GO" id="GO:0046943">
    <property type="term" value="F:carboxylic acid transmembrane transporter activity"/>
    <property type="evidence" value="ECO:0007669"/>
    <property type="project" value="TreeGrafter"/>
</dbReference>
<dbReference type="SUPFAM" id="SSF103473">
    <property type="entry name" value="MFS general substrate transporter"/>
    <property type="match status" value="1"/>
</dbReference>
<feature type="transmembrane region" description="Helical" evidence="5">
    <location>
        <begin position="258"/>
        <end position="276"/>
    </location>
</feature>
<dbReference type="PANTHER" id="PTHR23508:SF10">
    <property type="entry name" value="CARBOXYLIC ACID TRANSPORTER PROTEIN HOMOLOG"/>
    <property type="match status" value="1"/>
</dbReference>
<gene>
    <name evidence="7" type="ORF">AWB68_02851</name>
</gene>
<feature type="transmembrane region" description="Helical" evidence="5">
    <location>
        <begin position="113"/>
        <end position="134"/>
    </location>
</feature>
<evidence type="ECO:0000256" key="4">
    <source>
        <dbReference type="ARBA" id="ARBA00023136"/>
    </source>
</evidence>
<accession>A0A158IMU2</accession>
<feature type="transmembrane region" description="Helical" evidence="5">
    <location>
        <begin position="288"/>
        <end position="309"/>
    </location>
</feature>
<feature type="transmembrane region" description="Helical" evidence="5">
    <location>
        <begin position="55"/>
        <end position="76"/>
    </location>
</feature>
<dbReference type="AlphaFoldDB" id="A0A158IMU2"/>
<evidence type="ECO:0000256" key="5">
    <source>
        <dbReference type="SAM" id="Phobius"/>
    </source>
</evidence>
<dbReference type="PROSITE" id="PS00217">
    <property type="entry name" value="SUGAR_TRANSPORT_2"/>
    <property type="match status" value="1"/>
</dbReference>
<dbReference type="PANTHER" id="PTHR23508">
    <property type="entry name" value="CARBOXYLIC ACID TRANSPORTER PROTEIN HOMOLOG"/>
    <property type="match status" value="1"/>
</dbReference>
<feature type="transmembrane region" description="Helical" evidence="5">
    <location>
        <begin position="352"/>
        <end position="371"/>
    </location>
</feature>
<feature type="transmembrane region" description="Helical" evidence="5">
    <location>
        <begin position="321"/>
        <end position="340"/>
    </location>
</feature>
<dbReference type="OrthoDB" id="7066727at2"/>
<keyword evidence="2 5" id="KW-0812">Transmembrane</keyword>
<feature type="transmembrane region" description="Helical" evidence="5">
    <location>
        <begin position="176"/>
        <end position="196"/>
    </location>
</feature>
<evidence type="ECO:0000313" key="7">
    <source>
        <dbReference type="EMBL" id="SAL57952.1"/>
    </source>
</evidence>
<dbReference type="InterPro" id="IPR020846">
    <property type="entry name" value="MFS_dom"/>
</dbReference>
<dbReference type="InterPro" id="IPR011701">
    <property type="entry name" value="MFS"/>
</dbReference>
<feature type="transmembrane region" description="Helical" evidence="5">
    <location>
        <begin position="12"/>
        <end position="35"/>
    </location>
</feature>
<reference evidence="7" key="1">
    <citation type="submission" date="2016-01" db="EMBL/GenBank/DDBJ databases">
        <authorList>
            <person name="Peeters C."/>
        </authorList>
    </citation>
    <scope>NUCLEOTIDE SEQUENCE [LARGE SCALE GENOMIC DNA]</scope>
    <source>
        <strain evidence="7">LMG 22940</strain>
    </source>
</reference>
<feature type="transmembrane region" description="Helical" evidence="5">
    <location>
        <begin position="146"/>
        <end position="164"/>
    </location>
</feature>
<proteinExistence type="predicted"/>
<dbReference type="Gene3D" id="1.20.1250.20">
    <property type="entry name" value="MFS general substrate transporter like domains"/>
    <property type="match status" value="1"/>
</dbReference>
<dbReference type="EMBL" id="FCON02000026">
    <property type="protein sequence ID" value="SAL57952.1"/>
    <property type="molecule type" value="Genomic_DNA"/>
</dbReference>
<comment type="caution">
    <text evidence="7">The sequence shown here is derived from an EMBL/GenBank/DDBJ whole genome shotgun (WGS) entry which is preliminary data.</text>
</comment>
<organism evidence="7 8">
    <name type="scientific">Caballeronia choica</name>
    <dbReference type="NCBI Taxonomy" id="326476"/>
    <lineage>
        <taxon>Bacteria</taxon>
        <taxon>Pseudomonadati</taxon>
        <taxon>Pseudomonadota</taxon>
        <taxon>Betaproteobacteria</taxon>
        <taxon>Burkholderiales</taxon>
        <taxon>Burkholderiaceae</taxon>
        <taxon>Caballeronia</taxon>
    </lineage>
</organism>
<dbReference type="Pfam" id="PF07690">
    <property type="entry name" value="MFS_1"/>
    <property type="match status" value="1"/>
</dbReference>
<keyword evidence="8" id="KW-1185">Reference proteome</keyword>
<dbReference type="RefSeq" id="WP_087644993.1">
    <property type="nucleotide sequence ID" value="NZ_FCON02000026.1"/>
</dbReference>
<feature type="transmembrane region" description="Helical" evidence="5">
    <location>
        <begin position="88"/>
        <end position="107"/>
    </location>
</feature>
<feature type="domain" description="Major facilitator superfamily (MFS) profile" evidence="6">
    <location>
        <begin position="22"/>
        <end position="435"/>
    </location>
</feature>
<comment type="subcellular location">
    <subcellularLocation>
        <location evidence="1">Membrane</location>
        <topology evidence="1">Multi-pass membrane protein</topology>
    </subcellularLocation>
</comment>
<evidence type="ECO:0000259" key="6">
    <source>
        <dbReference type="PROSITE" id="PS50850"/>
    </source>
</evidence>
<protein>
    <submittedName>
        <fullName evidence="7">Major facilitator transporter</fullName>
    </submittedName>
</protein>
<keyword evidence="4 5" id="KW-0472">Membrane</keyword>
<dbReference type="InterPro" id="IPR036259">
    <property type="entry name" value="MFS_trans_sf"/>
</dbReference>
<dbReference type="Proteomes" id="UP000054770">
    <property type="component" value="Unassembled WGS sequence"/>
</dbReference>
<feature type="transmembrane region" description="Helical" evidence="5">
    <location>
        <begin position="383"/>
        <end position="403"/>
    </location>
</feature>
<keyword evidence="3 5" id="KW-1133">Transmembrane helix</keyword>
<evidence type="ECO:0000256" key="2">
    <source>
        <dbReference type="ARBA" id="ARBA00022692"/>
    </source>
</evidence>
<dbReference type="PROSITE" id="PS50850">
    <property type="entry name" value="MFS"/>
    <property type="match status" value="1"/>
</dbReference>
<feature type="transmembrane region" description="Helical" evidence="5">
    <location>
        <begin position="409"/>
        <end position="429"/>
    </location>
</feature>
<dbReference type="GO" id="GO:0005886">
    <property type="term" value="C:plasma membrane"/>
    <property type="evidence" value="ECO:0007669"/>
    <property type="project" value="TreeGrafter"/>
</dbReference>
<evidence type="ECO:0000256" key="3">
    <source>
        <dbReference type="ARBA" id="ARBA00022989"/>
    </source>
</evidence>
<evidence type="ECO:0000256" key="1">
    <source>
        <dbReference type="ARBA" id="ARBA00004141"/>
    </source>
</evidence>
<name>A0A158IMU2_9BURK</name>
<evidence type="ECO:0000313" key="8">
    <source>
        <dbReference type="Proteomes" id="UP000054770"/>
    </source>
</evidence>
<sequence>MKTVLVDDIIDARPFGAFQLLVFAVCFLIALMDGANIQTMGLSAPLIAADLKLGAAQLGPVFAGSEFGFMLGALAFGPLADRLGRKTILVFCTLLFGCASLATVHAASFPSLLLLRVVTGIGLGGAAPCFVSLTTEYVAERLRARVAALLWAAIPAGGVIAGFLGSQLIPAYGWKAMFYVSGGVPVLAALLVVLLVPESIRFLLSTGRQGRRTERILARLGMRDTATNGVRYVTHEVETRGLPLSLLFRDGRSSFTSLLWLAMFLNFLALIAVLAWTSTLLRSVGMSVADASIVMAWNNVGGMIGVAAAGKLMEKLGTYRFLAAVLATGALVVAATGVAAPDTTLCSICSGLAGLFVGGATSGLIAIAAMGYPTAIRSTGVGWALAAGRLGGATGPLLVGALVAGGHGVAQTFGLIGVPALLAGVAMLLMQRSGPSLDAADPSMALH</sequence>